<sequence length="307" mass="34697">MSFSVSVVIPCYNEQDNIGSIYSKLTEVLASYEQYELLFVDDGSSDLTLQKIISLAETDIRIHYIALSRNFGHQQALKAGLDHASGDCVISLDADLQHPPSLIPELIEKWQQGYDVVNTIRGELKSLPLLKRITSRLFYKSINRLSSVEINAGMADFRLLDRKVVDALKHFNENYLFLRGLIPWLGFNQTAVNFQPAERNSGSTKYRFSRMLKLGLDGVTSFSNKPLYLSIFIGSMIAAVAFLYGLYAVYIHFFTESALPGWTSITASVLFIGGIQLIMLGIIGIYLGKLFIENKRRPNYLIRRKNF</sequence>
<evidence type="ECO:0000256" key="9">
    <source>
        <dbReference type="SAM" id="Phobius"/>
    </source>
</evidence>
<dbReference type="Proteomes" id="UP000053091">
    <property type="component" value="Unassembled WGS sequence"/>
</dbReference>
<keyword evidence="5 9" id="KW-0812">Transmembrane</keyword>
<keyword evidence="4 11" id="KW-0808">Transferase</keyword>
<keyword evidence="7 9" id="KW-0472">Membrane</keyword>
<evidence type="ECO:0000256" key="7">
    <source>
        <dbReference type="ARBA" id="ARBA00023136"/>
    </source>
</evidence>
<comment type="subcellular location">
    <subcellularLocation>
        <location evidence="1">Cell membrane</location>
        <topology evidence="1">Multi-pass membrane protein</topology>
    </subcellularLocation>
</comment>
<proteinExistence type="inferred from homology"/>
<dbReference type="PANTHER" id="PTHR48090:SF1">
    <property type="entry name" value="PROPHAGE BACTOPRENOL GLUCOSYL TRANSFERASE HOMOLOG"/>
    <property type="match status" value="1"/>
</dbReference>
<dbReference type="GO" id="GO:0005886">
    <property type="term" value="C:plasma membrane"/>
    <property type="evidence" value="ECO:0007669"/>
    <property type="project" value="UniProtKB-SubCell"/>
</dbReference>
<evidence type="ECO:0000256" key="2">
    <source>
        <dbReference type="ARBA" id="ARBA00022475"/>
    </source>
</evidence>
<evidence type="ECO:0000256" key="6">
    <source>
        <dbReference type="ARBA" id="ARBA00022989"/>
    </source>
</evidence>
<dbReference type="Pfam" id="PF00535">
    <property type="entry name" value="Glycos_transf_2"/>
    <property type="match status" value="1"/>
</dbReference>
<feature type="transmembrane region" description="Helical" evidence="9">
    <location>
        <begin position="265"/>
        <end position="287"/>
    </location>
</feature>
<dbReference type="InterPro" id="IPR001173">
    <property type="entry name" value="Glyco_trans_2-like"/>
</dbReference>
<keyword evidence="2" id="KW-1003">Cell membrane</keyword>
<dbReference type="EMBL" id="DF968182">
    <property type="protein sequence ID" value="GAP43491.1"/>
    <property type="molecule type" value="Genomic_DNA"/>
</dbReference>
<reference evidence="11" key="1">
    <citation type="journal article" date="2015" name="Genome Announc.">
        <title>Draft Genome Sequence of Bacteroidales Strain TBC1, a Novel Isolate from a Methanogenic Wastewater Treatment System.</title>
        <authorList>
            <person name="Tourlousse D.M."/>
            <person name="Matsuura N."/>
            <person name="Sun L."/>
            <person name="Toyonaga M."/>
            <person name="Kuroda K."/>
            <person name="Ohashi A."/>
            <person name="Cruz R."/>
            <person name="Yamaguchi T."/>
            <person name="Sekiguchi Y."/>
        </authorList>
    </citation>
    <scope>NUCLEOTIDE SEQUENCE [LARGE SCALE GENOMIC DNA]</scope>
    <source>
        <strain evidence="11">TBC1</strain>
    </source>
</reference>
<evidence type="ECO:0000256" key="1">
    <source>
        <dbReference type="ARBA" id="ARBA00004651"/>
    </source>
</evidence>
<dbReference type="InterPro" id="IPR029044">
    <property type="entry name" value="Nucleotide-diphossugar_trans"/>
</dbReference>
<dbReference type="PANTHER" id="PTHR48090">
    <property type="entry name" value="UNDECAPRENYL-PHOSPHATE 4-DEOXY-4-FORMAMIDO-L-ARABINOSE TRANSFERASE-RELATED"/>
    <property type="match status" value="1"/>
</dbReference>
<comment type="similarity">
    <text evidence="8">Belongs to the glycosyltransferase 2 family. GtrB subfamily.</text>
</comment>
<gene>
    <name evidence="11" type="ORF">TBC1_111644</name>
</gene>
<dbReference type="GO" id="GO:0016757">
    <property type="term" value="F:glycosyltransferase activity"/>
    <property type="evidence" value="ECO:0007669"/>
    <property type="project" value="UniProtKB-KW"/>
</dbReference>
<evidence type="ECO:0000256" key="8">
    <source>
        <dbReference type="ARBA" id="ARBA00038152"/>
    </source>
</evidence>
<evidence type="ECO:0000256" key="5">
    <source>
        <dbReference type="ARBA" id="ARBA00022692"/>
    </source>
</evidence>
<organism evidence="11">
    <name type="scientific">Lentimicrobium saccharophilum</name>
    <dbReference type="NCBI Taxonomy" id="1678841"/>
    <lineage>
        <taxon>Bacteria</taxon>
        <taxon>Pseudomonadati</taxon>
        <taxon>Bacteroidota</taxon>
        <taxon>Bacteroidia</taxon>
        <taxon>Bacteroidales</taxon>
        <taxon>Lentimicrobiaceae</taxon>
        <taxon>Lentimicrobium</taxon>
    </lineage>
</organism>
<dbReference type="STRING" id="1678841.TBC1_111644"/>
<dbReference type="SUPFAM" id="SSF53448">
    <property type="entry name" value="Nucleotide-diphospho-sugar transferases"/>
    <property type="match status" value="1"/>
</dbReference>
<dbReference type="AlphaFoldDB" id="A0A0S7C3L9"/>
<keyword evidence="6 9" id="KW-1133">Transmembrane helix</keyword>
<dbReference type="FunFam" id="3.90.550.10:FF:000079">
    <property type="entry name" value="Probable glycosyl transferase"/>
    <property type="match status" value="1"/>
</dbReference>
<evidence type="ECO:0000256" key="3">
    <source>
        <dbReference type="ARBA" id="ARBA00022676"/>
    </source>
</evidence>
<feature type="transmembrane region" description="Helical" evidence="9">
    <location>
        <begin position="227"/>
        <end position="253"/>
    </location>
</feature>
<evidence type="ECO:0000256" key="4">
    <source>
        <dbReference type="ARBA" id="ARBA00022679"/>
    </source>
</evidence>
<dbReference type="Gene3D" id="3.90.550.10">
    <property type="entry name" value="Spore Coat Polysaccharide Biosynthesis Protein SpsA, Chain A"/>
    <property type="match status" value="1"/>
</dbReference>
<evidence type="ECO:0000313" key="11">
    <source>
        <dbReference type="EMBL" id="GAP43491.1"/>
    </source>
</evidence>
<dbReference type="InterPro" id="IPR050256">
    <property type="entry name" value="Glycosyltransferase_2"/>
</dbReference>
<name>A0A0S7C3L9_9BACT</name>
<keyword evidence="3" id="KW-0328">Glycosyltransferase</keyword>
<evidence type="ECO:0000313" key="12">
    <source>
        <dbReference type="Proteomes" id="UP000053091"/>
    </source>
</evidence>
<evidence type="ECO:0000259" key="10">
    <source>
        <dbReference type="Pfam" id="PF00535"/>
    </source>
</evidence>
<accession>A0A0S7C3L9</accession>
<protein>
    <submittedName>
        <fullName evidence="11">Glycosyltransferase</fullName>
    </submittedName>
</protein>
<dbReference type="RefSeq" id="WP_062040651.1">
    <property type="nucleotide sequence ID" value="NZ_DF968182.1"/>
</dbReference>
<dbReference type="CDD" id="cd04187">
    <property type="entry name" value="DPM1_like_bac"/>
    <property type="match status" value="1"/>
</dbReference>
<feature type="domain" description="Glycosyltransferase 2-like" evidence="10">
    <location>
        <begin position="6"/>
        <end position="167"/>
    </location>
</feature>
<dbReference type="OrthoDB" id="9807778at2"/>
<keyword evidence="12" id="KW-1185">Reference proteome</keyword>